<gene>
    <name evidence="2" type="ORF">HPB51_000176</name>
</gene>
<feature type="transmembrane region" description="Helical" evidence="1">
    <location>
        <begin position="68"/>
        <end position="87"/>
    </location>
</feature>
<sequence>MRPASNVRSLAAPTSRWAVARLNLSNELTNTTASEVATAFSAITLPLRALGVPPVPLKESVIDDKRKIYPVATFALFAYAIRLLVAISHREHDLSSFRVLLALAHIFRTLTSFLSIVHFHVHYRLLSNIVPRIHAIFDSHSHAAKLAHFMKLFSTRHFMLSMKSELTKACDSDTKAVRSALLRLSQISGAASELNRIYGAIIFWWYADLTASFLLGIPSCILAVSGSVQFSEYAFSLVDLVRDMTVFMTMTFVASEIAKNVADSLHYALREINTIEDRHVDLNFALLLKTLVCHIQDAKVELSGAEFFRLDRALINRVLLLVSTFAIILYQFLS</sequence>
<organism evidence="2 3">
    <name type="scientific">Rhipicephalus microplus</name>
    <name type="common">Cattle tick</name>
    <name type="synonym">Boophilus microplus</name>
    <dbReference type="NCBI Taxonomy" id="6941"/>
    <lineage>
        <taxon>Eukaryota</taxon>
        <taxon>Metazoa</taxon>
        <taxon>Ecdysozoa</taxon>
        <taxon>Arthropoda</taxon>
        <taxon>Chelicerata</taxon>
        <taxon>Arachnida</taxon>
        <taxon>Acari</taxon>
        <taxon>Parasitiformes</taxon>
        <taxon>Ixodida</taxon>
        <taxon>Ixodoidea</taxon>
        <taxon>Ixodidae</taxon>
        <taxon>Rhipicephalinae</taxon>
        <taxon>Rhipicephalus</taxon>
        <taxon>Boophilus</taxon>
    </lineage>
</organism>
<dbReference type="Proteomes" id="UP000821866">
    <property type="component" value="Chromosome 10"/>
</dbReference>
<reference evidence="2" key="1">
    <citation type="journal article" date="2020" name="Cell">
        <title>Large-Scale Comparative Analyses of Tick Genomes Elucidate Their Genetic Diversity and Vector Capacities.</title>
        <authorList>
            <consortium name="Tick Genome and Microbiome Consortium (TIGMIC)"/>
            <person name="Jia N."/>
            <person name="Wang J."/>
            <person name="Shi W."/>
            <person name="Du L."/>
            <person name="Sun Y."/>
            <person name="Zhan W."/>
            <person name="Jiang J.F."/>
            <person name="Wang Q."/>
            <person name="Zhang B."/>
            <person name="Ji P."/>
            <person name="Bell-Sakyi L."/>
            <person name="Cui X.M."/>
            <person name="Yuan T.T."/>
            <person name="Jiang B.G."/>
            <person name="Yang W.F."/>
            <person name="Lam T.T."/>
            <person name="Chang Q.C."/>
            <person name="Ding S.J."/>
            <person name="Wang X.J."/>
            <person name="Zhu J.G."/>
            <person name="Ruan X.D."/>
            <person name="Zhao L."/>
            <person name="Wei J.T."/>
            <person name="Ye R.Z."/>
            <person name="Que T.C."/>
            <person name="Du C.H."/>
            <person name="Zhou Y.H."/>
            <person name="Cheng J.X."/>
            <person name="Dai P.F."/>
            <person name="Guo W.B."/>
            <person name="Han X.H."/>
            <person name="Huang E.J."/>
            <person name="Li L.F."/>
            <person name="Wei W."/>
            <person name="Gao Y.C."/>
            <person name="Liu J.Z."/>
            <person name="Shao H.Z."/>
            <person name="Wang X."/>
            <person name="Wang C.C."/>
            <person name="Yang T.C."/>
            <person name="Huo Q.B."/>
            <person name="Li W."/>
            <person name="Chen H.Y."/>
            <person name="Chen S.E."/>
            <person name="Zhou L.G."/>
            <person name="Ni X.B."/>
            <person name="Tian J.H."/>
            <person name="Sheng Y."/>
            <person name="Liu T."/>
            <person name="Pan Y.S."/>
            <person name="Xia L.Y."/>
            <person name="Li J."/>
            <person name="Zhao F."/>
            <person name="Cao W.C."/>
        </authorList>
    </citation>
    <scope>NUCLEOTIDE SEQUENCE</scope>
    <source>
        <strain evidence="2">Rmic-2018</strain>
    </source>
</reference>
<keyword evidence="1" id="KW-1133">Transmembrane helix</keyword>
<keyword evidence="3" id="KW-1185">Reference proteome</keyword>
<name>A0A9J6EPN2_RHIMP</name>
<dbReference type="EMBL" id="JABSTU010000002">
    <property type="protein sequence ID" value="KAH8036394.1"/>
    <property type="molecule type" value="Genomic_DNA"/>
</dbReference>
<evidence type="ECO:0000313" key="3">
    <source>
        <dbReference type="Proteomes" id="UP000821866"/>
    </source>
</evidence>
<proteinExistence type="predicted"/>
<protein>
    <submittedName>
        <fullName evidence="2">Uncharacterized protein</fullName>
    </submittedName>
</protein>
<comment type="caution">
    <text evidence="2">The sequence shown here is derived from an EMBL/GenBank/DDBJ whole genome shotgun (WGS) entry which is preliminary data.</text>
</comment>
<dbReference type="AlphaFoldDB" id="A0A9J6EPN2"/>
<reference evidence="2" key="2">
    <citation type="submission" date="2021-09" db="EMBL/GenBank/DDBJ databases">
        <authorList>
            <person name="Jia N."/>
            <person name="Wang J."/>
            <person name="Shi W."/>
            <person name="Du L."/>
            <person name="Sun Y."/>
            <person name="Zhan W."/>
            <person name="Jiang J."/>
            <person name="Wang Q."/>
            <person name="Zhang B."/>
            <person name="Ji P."/>
            <person name="Sakyi L.B."/>
            <person name="Cui X."/>
            <person name="Yuan T."/>
            <person name="Jiang B."/>
            <person name="Yang W."/>
            <person name="Lam T.T.-Y."/>
            <person name="Chang Q."/>
            <person name="Ding S."/>
            <person name="Wang X."/>
            <person name="Zhu J."/>
            <person name="Ruan X."/>
            <person name="Zhao L."/>
            <person name="Wei J."/>
            <person name="Que T."/>
            <person name="Du C."/>
            <person name="Cheng J."/>
            <person name="Dai P."/>
            <person name="Han X."/>
            <person name="Huang E."/>
            <person name="Gao Y."/>
            <person name="Liu J."/>
            <person name="Shao H."/>
            <person name="Ye R."/>
            <person name="Li L."/>
            <person name="Wei W."/>
            <person name="Wang X."/>
            <person name="Wang C."/>
            <person name="Huo Q."/>
            <person name="Li W."/>
            <person name="Guo W."/>
            <person name="Chen H."/>
            <person name="Chen S."/>
            <person name="Zhou L."/>
            <person name="Zhou L."/>
            <person name="Ni X."/>
            <person name="Tian J."/>
            <person name="Zhou Y."/>
            <person name="Sheng Y."/>
            <person name="Liu T."/>
            <person name="Pan Y."/>
            <person name="Xia L."/>
            <person name="Li J."/>
            <person name="Zhao F."/>
            <person name="Cao W."/>
        </authorList>
    </citation>
    <scope>NUCLEOTIDE SEQUENCE</scope>
    <source>
        <strain evidence="2">Rmic-2018</strain>
        <tissue evidence="2">Larvae</tissue>
    </source>
</reference>
<evidence type="ECO:0000256" key="1">
    <source>
        <dbReference type="SAM" id="Phobius"/>
    </source>
</evidence>
<keyword evidence="1" id="KW-0812">Transmembrane</keyword>
<keyword evidence="1" id="KW-0472">Membrane</keyword>
<evidence type="ECO:0000313" key="2">
    <source>
        <dbReference type="EMBL" id="KAH8036394.1"/>
    </source>
</evidence>
<feature type="transmembrane region" description="Helical" evidence="1">
    <location>
        <begin position="314"/>
        <end position="333"/>
    </location>
</feature>
<feature type="transmembrane region" description="Helical" evidence="1">
    <location>
        <begin position="99"/>
        <end position="121"/>
    </location>
</feature>
<accession>A0A9J6EPN2</accession>